<sequence length="172" mass="19519">MTKSTGVGRGRPKVATNVPKKAPGHKDIRKMFTKKPKRTNDEVNEFTSNQVTSEDPLLELNIASSSSSGCNINLRVDDLQDSDLTDESDDDFIDDENFLELILNRIVIEDEPNGYPKKDSLEYNYLEAIKQRCKKNIRPVEYQKGAFWVNPPLPCFALQGEAVIYQNHNICI</sequence>
<dbReference type="EMBL" id="LN734054">
    <property type="protein sequence ID" value="CEP19587.1"/>
    <property type="molecule type" value="Genomic_DNA"/>
</dbReference>
<feature type="region of interest" description="Disordered" evidence="1">
    <location>
        <begin position="1"/>
        <end position="25"/>
    </location>
</feature>
<proteinExistence type="predicted"/>
<keyword evidence="3" id="KW-1185">Reference proteome</keyword>
<protein>
    <submittedName>
        <fullName evidence="2">Uncharacterized protein</fullName>
    </submittedName>
</protein>
<dbReference type="Proteomes" id="UP000054107">
    <property type="component" value="Unassembled WGS sequence"/>
</dbReference>
<evidence type="ECO:0000313" key="3">
    <source>
        <dbReference type="Proteomes" id="UP000054107"/>
    </source>
</evidence>
<organism evidence="2 3">
    <name type="scientific">Parasitella parasitica</name>
    <dbReference type="NCBI Taxonomy" id="35722"/>
    <lineage>
        <taxon>Eukaryota</taxon>
        <taxon>Fungi</taxon>
        <taxon>Fungi incertae sedis</taxon>
        <taxon>Mucoromycota</taxon>
        <taxon>Mucoromycotina</taxon>
        <taxon>Mucoromycetes</taxon>
        <taxon>Mucorales</taxon>
        <taxon>Mucorineae</taxon>
        <taxon>Mucoraceae</taxon>
        <taxon>Parasitella</taxon>
    </lineage>
</organism>
<gene>
    <name evidence="2" type="primary">PARPA_13903.1 scaffold 47386</name>
</gene>
<name>A0A0B7NQ84_9FUNG</name>
<evidence type="ECO:0000256" key="1">
    <source>
        <dbReference type="SAM" id="MobiDB-lite"/>
    </source>
</evidence>
<dbReference type="AlphaFoldDB" id="A0A0B7NQ84"/>
<reference evidence="2 3" key="1">
    <citation type="submission" date="2014-09" db="EMBL/GenBank/DDBJ databases">
        <authorList>
            <person name="Ellenberger Sabrina"/>
        </authorList>
    </citation>
    <scope>NUCLEOTIDE SEQUENCE [LARGE SCALE GENOMIC DNA]</scope>
    <source>
        <strain evidence="2 3">CBS 412.66</strain>
    </source>
</reference>
<evidence type="ECO:0000313" key="2">
    <source>
        <dbReference type="EMBL" id="CEP19587.1"/>
    </source>
</evidence>
<accession>A0A0B7NQ84</accession>